<evidence type="ECO:0000313" key="2">
    <source>
        <dbReference type="EMBL" id="KAK2742091.1"/>
    </source>
</evidence>
<name>A0AAD9Y7T9_COLKA</name>
<feature type="region of interest" description="Disordered" evidence="1">
    <location>
        <begin position="1"/>
        <end position="27"/>
    </location>
</feature>
<dbReference type="Proteomes" id="UP001281614">
    <property type="component" value="Unassembled WGS sequence"/>
</dbReference>
<comment type="caution">
    <text evidence="2">The sequence shown here is derived from an EMBL/GenBank/DDBJ whole genome shotgun (WGS) entry which is preliminary data.</text>
</comment>
<accession>A0AAD9Y7T9</accession>
<dbReference type="AlphaFoldDB" id="A0AAD9Y7T9"/>
<reference evidence="2" key="1">
    <citation type="submission" date="2023-02" db="EMBL/GenBank/DDBJ databases">
        <title>Colletotrichum kahawae CIFC_Que2 genome sequencing and assembly.</title>
        <authorList>
            <person name="Baroncelli R."/>
        </authorList>
    </citation>
    <scope>NUCLEOTIDE SEQUENCE</scope>
    <source>
        <strain evidence="2">CIFC_Que2</strain>
    </source>
</reference>
<organism evidence="2 3">
    <name type="scientific">Colletotrichum kahawae</name>
    <name type="common">Coffee berry disease fungus</name>
    <dbReference type="NCBI Taxonomy" id="34407"/>
    <lineage>
        <taxon>Eukaryota</taxon>
        <taxon>Fungi</taxon>
        <taxon>Dikarya</taxon>
        <taxon>Ascomycota</taxon>
        <taxon>Pezizomycotina</taxon>
        <taxon>Sordariomycetes</taxon>
        <taxon>Hypocreomycetidae</taxon>
        <taxon>Glomerellales</taxon>
        <taxon>Glomerellaceae</taxon>
        <taxon>Colletotrichum</taxon>
        <taxon>Colletotrichum gloeosporioides species complex</taxon>
    </lineage>
</organism>
<gene>
    <name evidence="2" type="ORF">CKAH01_01518</name>
</gene>
<protein>
    <submittedName>
        <fullName evidence="2">Uncharacterized protein</fullName>
    </submittedName>
</protein>
<sequence>MLRRDRQLVSRYTKPRNRDGPDAGQTRQCSLYSYSTRRRILAIIINPAPRPCPSPTPDPVSIVPVPTVQSFCVPSFTALGQAWHFDATSSRQPAHRYMLDDDDNLGSSCMHCSASAVQYSNVSLEPGVLLVTVTA</sequence>
<proteinExistence type="predicted"/>
<evidence type="ECO:0000313" key="3">
    <source>
        <dbReference type="Proteomes" id="UP001281614"/>
    </source>
</evidence>
<evidence type="ECO:0000256" key="1">
    <source>
        <dbReference type="SAM" id="MobiDB-lite"/>
    </source>
</evidence>
<dbReference type="EMBL" id="VYYT01000333">
    <property type="protein sequence ID" value="KAK2742091.1"/>
    <property type="molecule type" value="Genomic_DNA"/>
</dbReference>
<keyword evidence="3" id="KW-1185">Reference proteome</keyword>